<evidence type="ECO:0000313" key="2">
    <source>
        <dbReference type="Proteomes" id="UP000657421"/>
    </source>
</evidence>
<proteinExistence type="predicted"/>
<accession>A0ABR7N8I0</accession>
<reference evidence="1 2" key="1">
    <citation type="submission" date="2020-08" db="EMBL/GenBank/DDBJ databases">
        <title>Genome public.</title>
        <authorList>
            <person name="Liu C."/>
            <person name="Sun Q."/>
        </authorList>
    </citation>
    <scope>NUCLEOTIDE SEQUENCE [LARGE SCALE GENOMIC DNA]</scope>
    <source>
        <strain evidence="1 2">NSJ-46</strain>
    </source>
</reference>
<dbReference type="EMBL" id="JACRSZ010000005">
    <property type="protein sequence ID" value="MBC8572701.1"/>
    <property type="molecule type" value="Genomic_DNA"/>
</dbReference>
<protein>
    <recommendedName>
        <fullName evidence="3">XRE family transcriptional regulator</fullName>
    </recommendedName>
</protein>
<keyword evidence="2" id="KW-1185">Reference proteome</keyword>
<comment type="caution">
    <text evidence="1">The sequence shown here is derived from an EMBL/GenBank/DDBJ whole genome shotgun (WGS) entry which is preliminary data.</text>
</comment>
<name>A0ABR7N8I0_9FIRM</name>
<evidence type="ECO:0000313" key="1">
    <source>
        <dbReference type="EMBL" id="MBC8572701.1"/>
    </source>
</evidence>
<sequence>MAENIKYLEKLDRSRKELEQGKTISFSMEELKEMEKDDWKPTKRIIDFMKKFGWEIVAGNEPED</sequence>
<gene>
    <name evidence="1" type="ORF">H8716_06325</name>
</gene>
<dbReference type="RefSeq" id="WP_249307732.1">
    <property type="nucleotide sequence ID" value="NZ_JACRSZ010000005.1"/>
</dbReference>
<evidence type="ECO:0008006" key="3">
    <source>
        <dbReference type="Google" id="ProtNLM"/>
    </source>
</evidence>
<dbReference type="Proteomes" id="UP000657421">
    <property type="component" value="Unassembled WGS sequence"/>
</dbReference>
<organism evidence="1 2">
    <name type="scientific">Jingyaoa shaoxingensis</name>
    <dbReference type="NCBI Taxonomy" id="2763671"/>
    <lineage>
        <taxon>Bacteria</taxon>
        <taxon>Bacillati</taxon>
        <taxon>Bacillota</taxon>
        <taxon>Clostridia</taxon>
        <taxon>Lachnospirales</taxon>
        <taxon>Lachnospiraceae</taxon>
        <taxon>Jingyaoa</taxon>
    </lineage>
</organism>